<sequence length="54" mass="6280">MKFTAFLPSSEIHCFTILLVRCLMLAFLNWRYLQTLGSSSTFEVHRVSRCVRLG</sequence>
<dbReference type="EMBL" id="GBXM01025726">
    <property type="protein sequence ID" value="JAH82851.1"/>
    <property type="molecule type" value="Transcribed_RNA"/>
</dbReference>
<protein>
    <submittedName>
        <fullName evidence="1">Uncharacterized protein</fullName>
    </submittedName>
</protein>
<reference evidence="1" key="2">
    <citation type="journal article" date="2015" name="Fish Shellfish Immunol.">
        <title>Early steps in the European eel (Anguilla anguilla)-Vibrio vulnificus interaction in the gills: Role of the RtxA13 toxin.</title>
        <authorList>
            <person name="Callol A."/>
            <person name="Pajuelo D."/>
            <person name="Ebbesson L."/>
            <person name="Teles M."/>
            <person name="MacKenzie S."/>
            <person name="Amaro C."/>
        </authorList>
    </citation>
    <scope>NUCLEOTIDE SEQUENCE</scope>
</reference>
<dbReference type="AlphaFoldDB" id="A0A0E9VXT4"/>
<reference evidence="1" key="1">
    <citation type="submission" date="2014-11" db="EMBL/GenBank/DDBJ databases">
        <authorList>
            <person name="Amaro Gonzalez C."/>
        </authorList>
    </citation>
    <scope>NUCLEOTIDE SEQUENCE</scope>
</reference>
<accession>A0A0E9VXT4</accession>
<name>A0A0E9VXT4_ANGAN</name>
<organism evidence="1">
    <name type="scientific">Anguilla anguilla</name>
    <name type="common">European freshwater eel</name>
    <name type="synonym">Muraena anguilla</name>
    <dbReference type="NCBI Taxonomy" id="7936"/>
    <lineage>
        <taxon>Eukaryota</taxon>
        <taxon>Metazoa</taxon>
        <taxon>Chordata</taxon>
        <taxon>Craniata</taxon>
        <taxon>Vertebrata</taxon>
        <taxon>Euteleostomi</taxon>
        <taxon>Actinopterygii</taxon>
        <taxon>Neopterygii</taxon>
        <taxon>Teleostei</taxon>
        <taxon>Anguilliformes</taxon>
        <taxon>Anguillidae</taxon>
        <taxon>Anguilla</taxon>
    </lineage>
</organism>
<evidence type="ECO:0000313" key="1">
    <source>
        <dbReference type="EMBL" id="JAH82851.1"/>
    </source>
</evidence>
<proteinExistence type="predicted"/>